<keyword evidence="3" id="KW-1185">Reference proteome</keyword>
<dbReference type="AlphaFoldDB" id="A0A1J9P134"/>
<proteinExistence type="predicted"/>
<dbReference type="VEuPathDB" id="FungiDB:ACJ73_10229"/>
<evidence type="ECO:0000256" key="1">
    <source>
        <dbReference type="SAM" id="MobiDB-lite"/>
    </source>
</evidence>
<evidence type="ECO:0000313" key="2">
    <source>
        <dbReference type="EMBL" id="OJD09554.1"/>
    </source>
</evidence>
<name>A0A1J9P134_9EURO</name>
<accession>A0A1J9P134</accession>
<gene>
    <name evidence="2" type="ORF">ACJ73_10229</name>
</gene>
<comment type="caution">
    <text evidence="2">The sequence shown here is derived from an EMBL/GenBank/DDBJ whole genome shotgun (WGS) entry which is preliminary data.</text>
</comment>
<dbReference type="STRING" id="1658174.A0A1J9P134"/>
<dbReference type="Proteomes" id="UP000242791">
    <property type="component" value="Unassembled WGS sequence"/>
</dbReference>
<dbReference type="EMBL" id="LGTZ01003567">
    <property type="protein sequence ID" value="OJD09554.1"/>
    <property type="molecule type" value="Genomic_DNA"/>
</dbReference>
<reference evidence="2 3" key="1">
    <citation type="submission" date="2015-08" db="EMBL/GenBank/DDBJ databases">
        <title>Emmonsia species relationships and genome sequence.</title>
        <authorList>
            <person name="Cuomo C.A."/>
            <person name="Schwartz I.S."/>
            <person name="Kenyon C."/>
            <person name="De Hoog G.S."/>
            <person name="Govender N.P."/>
            <person name="Botha A."/>
            <person name="Moreno L."/>
            <person name="De Vries M."/>
            <person name="Munoz J.F."/>
            <person name="Stielow J.B."/>
        </authorList>
    </citation>
    <scope>NUCLEOTIDE SEQUENCE [LARGE SCALE GENOMIC DNA]</scope>
    <source>
        <strain evidence="2 3">EI222</strain>
    </source>
</reference>
<organism evidence="2 3">
    <name type="scientific">Blastomyces percursus</name>
    <dbReference type="NCBI Taxonomy" id="1658174"/>
    <lineage>
        <taxon>Eukaryota</taxon>
        <taxon>Fungi</taxon>
        <taxon>Dikarya</taxon>
        <taxon>Ascomycota</taxon>
        <taxon>Pezizomycotina</taxon>
        <taxon>Eurotiomycetes</taxon>
        <taxon>Eurotiomycetidae</taxon>
        <taxon>Onygenales</taxon>
        <taxon>Ajellomycetaceae</taxon>
        <taxon>Blastomyces</taxon>
    </lineage>
</organism>
<protein>
    <submittedName>
        <fullName evidence="2">Uncharacterized protein</fullName>
    </submittedName>
</protein>
<sequence length="89" mass="9968">MVNEHTKRVLRGNLAAAMRLERKWAEYMMANEEAGSGGAGARRRRRRARDVERMYNEDDEGDESTYGPAGLAPLGGRRRRARSGGCVVM</sequence>
<evidence type="ECO:0000313" key="3">
    <source>
        <dbReference type="Proteomes" id="UP000242791"/>
    </source>
</evidence>
<feature type="region of interest" description="Disordered" evidence="1">
    <location>
        <begin position="33"/>
        <end position="89"/>
    </location>
</feature>